<dbReference type="InterPro" id="IPR052934">
    <property type="entry name" value="Methyl-DNA_Rec/Restrict_Enz"/>
</dbReference>
<dbReference type="CDD" id="cd00009">
    <property type="entry name" value="AAA"/>
    <property type="match status" value="1"/>
</dbReference>
<dbReference type="Pfam" id="PF07728">
    <property type="entry name" value="AAA_5"/>
    <property type="match status" value="1"/>
</dbReference>
<dbReference type="InterPro" id="IPR003593">
    <property type="entry name" value="AAA+_ATPase"/>
</dbReference>
<dbReference type="PANTHER" id="PTHR37291:SF1">
    <property type="entry name" value="TYPE IV METHYL-DIRECTED RESTRICTION ENZYME ECOKMCRB SUBUNIT"/>
    <property type="match status" value="1"/>
</dbReference>
<evidence type="ECO:0000313" key="2">
    <source>
        <dbReference type="EMBL" id="BAY98166.1"/>
    </source>
</evidence>
<dbReference type="REBASE" id="208755">
    <property type="entry name" value="Tte7101McrBCP"/>
</dbReference>
<dbReference type="SUPFAM" id="SSF52540">
    <property type="entry name" value="P-loop containing nucleoside triphosphate hydrolases"/>
    <property type="match status" value="1"/>
</dbReference>
<accession>A0A1Z4MXD9</accession>
<organism evidence="2 3">
    <name type="scientific">Tolypothrix tenuis PCC 7101</name>
    <dbReference type="NCBI Taxonomy" id="231146"/>
    <lineage>
        <taxon>Bacteria</taxon>
        <taxon>Bacillati</taxon>
        <taxon>Cyanobacteriota</taxon>
        <taxon>Cyanophyceae</taxon>
        <taxon>Nostocales</taxon>
        <taxon>Tolypothrichaceae</taxon>
        <taxon>Tolypothrix</taxon>
    </lineage>
</organism>
<dbReference type="GO" id="GO:0016887">
    <property type="term" value="F:ATP hydrolysis activity"/>
    <property type="evidence" value="ECO:0007669"/>
    <property type="project" value="InterPro"/>
</dbReference>
<dbReference type="AlphaFoldDB" id="A0A1Z4MXD9"/>
<dbReference type="SMART" id="SM00382">
    <property type="entry name" value="AAA"/>
    <property type="match status" value="1"/>
</dbReference>
<dbReference type="KEGG" id="ttq:NIES37_21140"/>
<dbReference type="GO" id="GO:0005524">
    <property type="term" value="F:ATP binding"/>
    <property type="evidence" value="ECO:0007669"/>
    <property type="project" value="InterPro"/>
</dbReference>
<dbReference type="EMBL" id="AP018248">
    <property type="protein sequence ID" value="BAY98166.1"/>
    <property type="molecule type" value="Genomic_DNA"/>
</dbReference>
<gene>
    <name evidence="2" type="ORF">NIES37_21140</name>
</gene>
<dbReference type="PANTHER" id="PTHR37291">
    <property type="entry name" value="5-METHYLCYTOSINE-SPECIFIC RESTRICTION ENZYME B"/>
    <property type="match status" value="1"/>
</dbReference>
<reference evidence="2 3" key="1">
    <citation type="submission" date="2017-06" db="EMBL/GenBank/DDBJ databases">
        <title>Genome sequencing of cyanobaciteial culture collection at National Institute for Environmental Studies (NIES).</title>
        <authorList>
            <person name="Hirose Y."/>
            <person name="Shimura Y."/>
            <person name="Fujisawa T."/>
            <person name="Nakamura Y."/>
            <person name="Kawachi M."/>
        </authorList>
    </citation>
    <scope>NUCLEOTIDE SEQUENCE [LARGE SCALE GENOMIC DNA]</scope>
    <source>
        <strain evidence="2 3">NIES-37</strain>
    </source>
</reference>
<dbReference type="Proteomes" id="UP000218785">
    <property type="component" value="Chromosome"/>
</dbReference>
<sequence length="530" mass="62961">MIKRNIITWADVAYTVRITTGKSNQQWEVLELIWESWEIIIEAGLATYSNRPEFLQVFIRFCAVVSFFLELFNGYCWKDYVEVYLIDWLENIKINPSHQEYVIEYIDKNLTPLNLDLESDNLLFYFINMALEEVMELLTGRIDDTILFTSPPKIRQQKLEKYEDEYKWQKIEAEKIIEYKFSENILKLAEIYDCDNKDYEILIYKTVILETNVYEEFLNLECLDDENNNDDEFEQLYEIRQAAQELVKYFSVYDLKPRYNLKQFSEKISVKETEIQRWLRAINRKRQVILYGSPGTGKTFIAKHLARHLIGGGDGFLELVQFHPAYTYEDFIQGIRPQSENGKLTYPLVRGCFLEFCKQAESCQDTCVLIIDEINRANLAQVFGELMYLLEYRDQEIPLAGGNTLRIPKNVRIIGTMNTADRSIALIDHAMRRRFAFIELHPNYDVLQRYHQKNGLVVEGLIKVLQQLNQAIADKNYEIGISFFLTDNLREDIEDIWCMEIEPYLEEYFFNQPEKVENFRWDNIKQNLWI</sequence>
<keyword evidence="3" id="KW-1185">Reference proteome</keyword>
<protein>
    <submittedName>
        <fullName evidence="2">ATPase</fullName>
    </submittedName>
</protein>
<dbReference type="InterPro" id="IPR027417">
    <property type="entry name" value="P-loop_NTPase"/>
</dbReference>
<proteinExistence type="predicted"/>
<feature type="domain" description="AAA+ ATPase" evidence="1">
    <location>
        <begin position="284"/>
        <end position="445"/>
    </location>
</feature>
<evidence type="ECO:0000313" key="3">
    <source>
        <dbReference type="Proteomes" id="UP000218785"/>
    </source>
</evidence>
<dbReference type="InterPro" id="IPR011704">
    <property type="entry name" value="ATPase_dyneun-rel_AAA"/>
</dbReference>
<dbReference type="RefSeq" id="WP_096575377.1">
    <property type="nucleotide sequence ID" value="NZ_CAWNJS010000001.1"/>
</dbReference>
<name>A0A1Z4MXD9_9CYAN</name>
<dbReference type="Gene3D" id="3.40.50.300">
    <property type="entry name" value="P-loop containing nucleotide triphosphate hydrolases"/>
    <property type="match status" value="1"/>
</dbReference>
<evidence type="ECO:0000259" key="1">
    <source>
        <dbReference type="SMART" id="SM00382"/>
    </source>
</evidence>